<dbReference type="Proteomes" id="UP000541352">
    <property type="component" value="Unassembled WGS sequence"/>
</dbReference>
<dbReference type="RefSeq" id="WP_183972105.1">
    <property type="nucleotide sequence ID" value="NZ_JACIBY010000002.1"/>
</dbReference>
<dbReference type="AlphaFoldDB" id="A0A7W5ZHQ2"/>
<dbReference type="InterPro" id="IPR045743">
    <property type="entry name" value="DUF6089"/>
</dbReference>
<comment type="caution">
    <text evidence="2">The sequence shown here is derived from an EMBL/GenBank/DDBJ whole genome shotgun (WGS) entry which is preliminary data.</text>
</comment>
<accession>A0A7W5ZHQ2</accession>
<dbReference type="Pfam" id="PF19573">
    <property type="entry name" value="DUF6089"/>
    <property type="match status" value="1"/>
</dbReference>
<name>A0A7W5ZHQ2_9BACT</name>
<feature type="domain" description="DUF6089" evidence="1">
    <location>
        <begin position="32"/>
        <end position="168"/>
    </location>
</feature>
<sequence length="332" mass="37552">MNYKIIVGIVLFTLFVTLQSEAQRRRRTPFEQYSTVSFGAGTSSYAGDLAPYRSPVNTLFKTMRWNINAAYTKHYTPHLAARFGFTWAQIFSDDEYYNRGGTPFSGAYVRNLHFRNNLKEFSLVGIYKFWGDGRSPNRRAKFTPYIFAGVALLAHNPKAMVPDSTSYDRYPKNKRWIALQPLGTEGQGQPGFEKPYSLVTYSIPFGLGFTWKINDQWNVGVEGGFRFSGSDFLDDASGFYPNPDILKNDMARAMSNRTLEQIAARTGRDRTETVARIVDPNNPTANPFANGPLGGWQQGDFRGNPVRKDTYMLSSITVTYVLPTKIKCPPIR</sequence>
<dbReference type="EMBL" id="JACIBY010000002">
    <property type="protein sequence ID" value="MBB3837381.1"/>
    <property type="molecule type" value="Genomic_DNA"/>
</dbReference>
<organism evidence="2 3">
    <name type="scientific">Runella defluvii</name>
    <dbReference type="NCBI Taxonomy" id="370973"/>
    <lineage>
        <taxon>Bacteria</taxon>
        <taxon>Pseudomonadati</taxon>
        <taxon>Bacteroidota</taxon>
        <taxon>Cytophagia</taxon>
        <taxon>Cytophagales</taxon>
        <taxon>Spirosomataceae</taxon>
        <taxon>Runella</taxon>
    </lineage>
</organism>
<gene>
    <name evidence="2" type="ORF">FHS57_001375</name>
</gene>
<keyword evidence="3" id="KW-1185">Reference proteome</keyword>
<reference evidence="2 3" key="1">
    <citation type="submission" date="2020-08" db="EMBL/GenBank/DDBJ databases">
        <title>Genomic Encyclopedia of Type Strains, Phase IV (KMG-IV): sequencing the most valuable type-strain genomes for metagenomic binning, comparative biology and taxonomic classification.</title>
        <authorList>
            <person name="Goeker M."/>
        </authorList>
    </citation>
    <scope>NUCLEOTIDE SEQUENCE [LARGE SCALE GENOMIC DNA]</scope>
    <source>
        <strain evidence="2 3">DSM 17976</strain>
    </source>
</reference>
<protein>
    <recommendedName>
        <fullName evidence="1">DUF6089 domain-containing protein</fullName>
    </recommendedName>
</protein>
<proteinExistence type="predicted"/>
<evidence type="ECO:0000313" key="2">
    <source>
        <dbReference type="EMBL" id="MBB3837381.1"/>
    </source>
</evidence>
<evidence type="ECO:0000313" key="3">
    <source>
        <dbReference type="Proteomes" id="UP000541352"/>
    </source>
</evidence>
<evidence type="ECO:0000259" key="1">
    <source>
        <dbReference type="Pfam" id="PF19573"/>
    </source>
</evidence>